<dbReference type="Pfam" id="PF00027">
    <property type="entry name" value="cNMP_binding"/>
    <property type="match status" value="1"/>
</dbReference>
<dbReference type="SMART" id="SM00387">
    <property type="entry name" value="HATPase_c"/>
    <property type="match status" value="1"/>
</dbReference>
<protein>
    <recommendedName>
        <fullName evidence="2">histidine kinase</fullName>
        <ecNumber evidence="2">2.7.13.3</ecNumber>
    </recommendedName>
</protein>
<dbReference type="Gene3D" id="3.30.565.10">
    <property type="entry name" value="Histidine kinase-like ATPase, C-terminal domain"/>
    <property type="match status" value="1"/>
</dbReference>
<dbReference type="InterPro" id="IPR018490">
    <property type="entry name" value="cNMP-bd_dom_sf"/>
</dbReference>
<dbReference type="Proteomes" id="UP000198521">
    <property type="component" value="Unassembled WGS sequence"/>
</dbReference>
<dbReference type="InterPro" id="IPR005467">
    <property type="entry name" value="His_kinase_dom"/>
</dbReference>
<name>A0A1H7WE67_AQUAM</name>
<dbReference type="RefSeq" id="WP_091412459.1">
    <property type="nucleotide sequence ID" value="NZ_FOAB01000010.1"/>
</dbReference>
<reference evidence="6 7" key="1">
    <citation type="submission" date="2016-10" db="EMBL/GenBank/DDBJ databases">
        <authorList>
            <person name="de Groot N.N."/>
        </authorList>
    </citation>
    <scope>NUCLEOTIDE SEQUENCE [LARGE SCALE GENOMIC DNA]</scope>
    <source>
        <strain evidence="6 7">DSM 25232</strain>
    </source>
</reference>
<feature type="domain" description="Cyclic nucleotide-binding" evidence="4">
    <location>
        <begin position="13"/>
        <end position="132"/>
    </location>
</feature>
<dbReference type="InterPro" id="IPR014710">
    <property type="entry name" value="RmlC-like_jellyroll"/>
</dbReference>
<dbReference type="AlphaFoldDB" id="A0A1H7WE67"/>
<keyword evidence="3" id="KW-0597">Phosphoprotein</keyword>
<dbReference type="InterPro" id="IPR003661">
    <property type="entry name" value="HisK_dim/P_dom"/>
</dbReference>
<proteinExistence type="predicted"/>
<feature type="domain" description="Histidine kinase" evidence="5">
    <location>
        <begin position="284"/>
        <end position="462"/>
    </location>
</feature>
<evidence type="ECO:0000313" key="6">
    <source>
        <dbReference type="EMBL" id="SEM19866.1"/>
    </source>
</evidence>
<dbReference type="InterPro" id="IPR000595">
    <property type="entry name" value="cNMP-bd_dom"/>
</dbReference>
<dbReference type="Gene3D" id="1.10.287.130">
    <property type="match status" value="1"/>
</dbReference>
<accession>A0A1H7WE67</accession>
<comment type="catalytic activity">
    <reaction evidence="1">
        <text>ATP + protein L-histidine = ADP + protein N-phospho-L-histidine.</text>
        <dbReference type="EC" id="2.7.13.3"/>
    </reaction>
</comment>
<organism evidence="6 7">
    <name type="scientific">Aquimarina amphilecti</name>
    <dbReference type="NCBI Taxonomy" id="1038014"/>
    <lineage>
        <taxon>Bacteria</taxon>
        <taxon>Pseudomonadati</taxon>
        <taxon>Bacteroidota</taxon>
        <taxon>Flavobacteriia</taxon>
        <taxon>Flavobacteriales</taxon>
        <taxon>Flavobacteriaceae</taxon>
        <taxon>Aquimarina</taxon>
    </lineage>
</organism>
<gene>
    <name evidence="6" type="ORF">SAMN04487910_4407</name>
</gene>
<dbReference type="PROSITE" id="PS50109">
    <property type="entry name" value="HIS_KIN"/>
    <property type="match status" value="1"/>
</dbReference>
<evidence type="ECO:0000256" key="1">
    <source>
        <dbReference type="ARBA" id="ARBA00000085"/>
    </source>
</evidence>
<dbReference type="STRING" id="1038014.SAMN04487910_4407"/>
<dbReference type="CDD" id="cd00038">
    <property type="entry name" value="CAP_ED"/>
    <property type="match status" value="1"/>
</dbReference>
<evidence type="ECO:0000259" key="4">
    <source>
        <dbReference type="PROSITE" id="PS50042"/>
    </source>
</evidence>
<dbReference type="CDD" id="cd00082">
    <property type="entry name" value="HisKA"/>
    <property type="match status" value="1"/>
</dbReference>
<dbReference type="SMART" id="SM00100">
    <property type="entry name" value="cNMP"/>
    <property type="match status" value="1"/>
</dbReference>
<sequence>MKLSIENLQQVQEFIQIPDDQLQWLLNKAYVKKLKKGAYLFQKGDPIDKLFIVLEGKIEIKVEQNGNYKHVALMDTNEIGGLLPFSRASSALGFGEVIEDTKVLTLEKILFKEMISNHYELTEVLVHKMTSRVREFTKDNVQAEKMMSLGKLSAGLAHELNNPASAMVRSAKALKVHLSNVPEKFKRVVSIRMGDQEIDTINKLLFDKLNNRPENNMKLTERNEKEDELEEWLEDHGVDEAYELTETLLDFCMDIEAMENIYNVTGQKNFPNAIEWVENVLTTEKMVDEIAEASNRISSLVHSIKSYTHMDRAPEKTPTDIHIGIKSTLTMLNHKLKKKNISVEKDFQNHLPKVKIFVSEINQVWTNLIDNAVDAMDHSGVLKIKTYKDQNFLKTEIIDNGKGIPEENLNIIFDPFYTTKAIGEGTGMGLEVVQRIINQHHGDITVKSKKGETRFTVCIPLT</sequence>
<dbReference type="PANTHER" id="PTHR43065:SF48">
    <property type="entry name" value="HISTIDINE KINASE"/>
    <property type="match status" value="1"/>
</dbReference>
<evidence type="ECO:0000313" key="7">
    <source>
        <dbReference type="Proteomes" id="UP000198521"/>
    </source>
</evidence>
<dbReference type="PROSITE" id="PS50042">
    <property type="entry name" value="CNMP_BINDING_3"/>
    <property type="match status" value="1"/>
</dbReference>
<dbReference type="EC" id="2.7.13.3" evidence="2"/>
<dbReference type="Pfam" id="PF02518">
    <property type="entry name" value="HATPase_c"/>
    <property type="match status" value="1"/>
</dbReference>
<dbReference type="InterPro" id="IPR003594">
    <property type="entry name" value="HATPase_dom"/>
</dbReference>
<dbReference type="PANTHER" id="PTHR43065">
    <property type="entry name" value="SENSOR HISTIDINE KINASE"/>
    <property type="match status" value="1"/>
</dbReference>
<evidence type="ECO:0000259" key="5">
    <source>
        <dbReference type="PROSITE" id="PS50109"/>
    </source>
</evidence>
<dbReference type="EMBL" id="FOAB01000010">
    <property type="protein sequence ID" value="SEM19866.1"/>
    <property type="molecule type" value="Genomic_DNA"/>
</dbReference>
<dbReference type="SUPFAM" id="SSF51206">
    <property type="entry name" value="cAMP-binding domain-like"/>
    <property type="match status" value="1"/>
</dbReference>
<dbReference type="Gene3D" id="2.60.120.10">
    <property type="entry name" value="Jelly Rolls"/>
    <property type="match status" value="1"/>
</dbReference>
<keyword evidence="7" id="KW-1185">Reference proteome</keyword>
<dbReference type="PRINTS" id="PR00344">
    <property type="entry name" value="BCTRLSENSOR"/>
</dbReference>
<dbReference type="InterPro" id="IPR004358">
    <property type="entry name" value="Sig_transdc_His_kin-like_C"/>
</dbReference>
<evidence type="ECO:0000256" key="2">
    <source>
        <dbReference type="ARBA" id="ARBA00012438"/>
    </source>
</evidence>
<evidence type="ECO:0000256" key="3">
    <source>
        <dbReference type="ARBA" id="ARBA00022553"/>
    </source>
</evidence>
<dbReference type="InterPro" id="IPR036890">
    <property type="entry name" value="HATPase_C_sf"/>
</dbReference>
<dbReference type="SUPFAM" id="SSF55874">
    <property type="entry name" value="ATPase domain of HSP90 chaperone/DNA topoisomerase II/histidine kinase"/>
    <property type="match status" value="1"/>
</dbReference>
<dbReference type="GO" id="GO:0000155">
    <property type="term" value="F:phosphorelay sensor kinase activity"/>
    <property type="evidence" value="ECO:0007669"/>
    <property type="project" value="InterPro"/>
</dbReference>
<dbReference type="OrthoDB" id="9806995at2"/>